<organism evidence="1">
    <name type="scientific">marine sediment metagenome</name>
    <dbReference type="NCBI Taxonomy" id="412755"/>
    <lineage>
        <taxon>unclassified sequences</taxon>
        <taxon>metagenomes</taxon>
        <taxon>ecological metagenomes</taxon>
    </lineage>
</organism>
<feature type="non-terminal residue" evidence="1">
    <location>
        <position position="1"/>
    </location>
</feature>
<dbReference type="EMBL" id="LAZR01025738">
    <property type="protein sequence ID" value="KKL70954.1"/>
    <property type="molecule type" value="Genomic_DNA"/>
</dbReference>
<reference evidence="1" key="1">
    <citation type="journal article" date="2015" name="Nature">
        <title>Complex archaea that bridge the gap between prokaryotes and eukaryotes.</title>
        <authorList>
            <person name="Spang A."/>
            <person name="Saw J.H."/>
            <person name="Jorgensen S.L."/>
            <person name="Zaremba-Niedzwiedzka K."/>
            <person name="Martijn J."/>
            <person name="Lind A.E."/>
            <person name="van Eijk R."/>
            <person name="Schleper C."/>
            <person name="Guy L."/>
            <person name="Ettema T.J."/>
        </authorList>
    </citation>
    <scope>NUCLEOTIDE SEQUENCE</scope>
</reference>
<protein>
    <submittedName>
        <fullName evidence="1">Uncharacterized protein</fullName>
    </submittedName>
</protein>
<accession>A0A0F9EAG1</accession>
<proteinExistence type="predicted"/>
<dbReference type="AlphaFoldDB" id="A0A0F9EAG1"/>
<sequence length="39" mass="4579">NWLEPQDRFENALGLTDKSMTKLRKIITAPIIRRLKQAI</sequence>
<name>A0A0F9EAG1_9ZZZZ</name>
<comment type="caution">
    <text evidence="1">The sequence shown here is derived from an EMBL/GenBank/DDBJ whole genome shotgun (WGS) entry which is preliminary data.</text>
</comment>
<evidence type="ECO:0000313" key="1">
    <source>
        <dbReference type="EMBL" id="KKL70954.1"/>
    </source>
</evidence>
<gene>
    <name evidence="1" type="ORF">LCGC14_2099770</name>
</gene>